<accession>A0A6C0HEE0</accession>
<keyword evidence="1" id="KW-1133">Transmembrane helix</keyword>
<dbReference type="EMBL" id="MN739936">
    <property type="protein sequence ID" value="QHT78740.1"/>
    <property type="molecule type" value="Genomic_DNA"/>
</dbReference>
<organism evidence="2">
    <name type="scientific">viral metagenome</name>
    <dbReference type="NCBI Taxonomy" id="1070528"/>
    <lineage>
        <taxon>unclassified sequences</taxon>
        <taxon>metagenomes</taxon>
        <taxon>organismal metagenomes</taxon>
    </lineage>
</organism>
<evidence type="ECO:0000313" key="2">
    <source>
        <dbReference type="EMBL" id="QHT78740.1"/>
    </source>
</evidence>
<dbReference type="AlphaFoldDB" id="A0A6C0HEE0"/>
<name>A0A6C0HEE0_9ZZZZ</name>
<evidence type="ECO:0000256" key="1">
    <source>
        <dbReference type="SAM" id="Phobius"/>
    </source>
</evidence>
<keyword evidence="1" id="KW-0472">Membrane</keyword>
<feature type="transmembrane region" description="Helical" evidence="1">
    <location>
        <begin position="102"/>
        <end position="120"/>
    </location>
</feature>
<feature type="transmembrane region" description="Helical" evidence="1">
    <location>
        <begin position="60"/>
        <end position="82"/>
    </location>
</feature>
<sequence>MSLSNEQSKQIMLNMFPKRQSQSQQQPQYQQPRFQYPQYPTAMFDQMDGYNKISTNIKKWYIAIIISIFAVFLLSSFSLNFIDEFCAKQNIEAFDYKGDPKTMLTSVLFLFLFAFSRIVLMLL</sequence>
<proteinExistence type="predicted"/>
<reference evidence="2" key="1">
    <citation type="journal article" date="2020" name="Nature">
        <title>Giant virus diversity and host interactions through global metagenomics.</title>
        <authorList>
            <person name="Schulz F."/>
            <person name="Roux S."/>
            <person name="Paez-Espino D."/>
            <person name="Jungbluth S."/>
            <person name="Walsh D.A."/>
            <person name="Denef V.J."/>
            <person name="McMahon K.D."/>
            <person name="Konstantinidis K.T."/>
            <person name="Eloe-Fadrosh E.A."/>
            <person name="Kyrpides N.C."/>
            <person name="Woyke T."/>
        </authorList>
    </citation>
    <scope>NUCLEOTIDE SEQUENCE</scope>
    <source>
        <strain evidence="2">GVMAG-M-3300023179-92</strain>
    </source>
</reference>
<protein>
    <submittedName>
        <fullName evidence="2">Uncharacterized protein</fullName>
    </submittedName>
</protein>
<keyword evidence="1" id="KW-0812">Transmembrane</keyword>